<proteinExistence type="predicted"/>
<dbReference type="Pfam" id="PF01599">
    <property type="entry name" value="Ribosomal_S27"/>
    <property type="match status" value="1"/>
</dbReference>
<dbReference type="InterPro" id="IPR002906">
    <property type="entry name" value="Ribosomal_eS31"/>
</dbReference>
<keyword evidence="3" id="KW-0687">Ribonucleoprotein</keyword>
<keyword evidence="1" id="KW-0862">Zinc</keyword>
<dbReference type="GO" id="GO:0005840">
    <property type="term" value="C:ribosome"/>
    <property type="evidence" value="ECO:0007669"/>
    <property type="project" value="UniProtKB-KW"/>
</dbReference>
<dbReference type="RefSeq" id="WP_347722075.1">
    <property type="nucleotide sequence ID" value="NZ_CP104395.1"/>
</dbReference>
<organism evidence="5 6">
    <name type="scientific">Candidatus Nanohalococcus occultus</name>
    <dbReference type="NCBI Taxonomy" id="2978047"/>
    <lineage>
        <taxon>Archaea</taxon>
        <taxon>Candidatus Nanohalarchaeota</taxon>
        <taxon>Candidatus Nanohalarchaeota incertae sedis</taxon>
        <taxon>Candidatus Nanohalococcus</taxon>
    </lineage>
</organism>
<evidence type="ECO:0000256" key="3">
    <source>
        <dbReference type="ARBA" id="ARBA00023274"/>
    </source>
</evidence>
<feature type="domain" description="Small ribosomal subunit protein eS31" evidence="4">
    <location>
        <begin position="9"/>
        <end position="45"/>
    </location>
</feature>
<keyword evidence="2 5" id="KW-0689">Ribosomal protein</keyword>
<dbReference type="SUPFAM" id="SSF57829">
    <property type="entry name" value="Zn-binding ribosomal proteins"/>
    <property type="match status" value="1"/>
</dbReference>
<protein>
    <submittedName>
        <fullName evidence="5">Ribosomal protein S27AE</fullName>
    </submittedName>
</protein>
<evidence type="ECO:0000256" key="1">
    <source>
        <dbReference type="ARBA" id="ARBA00022833"/>
    </source>
</evidence>
<evidence type="ECO:0000313" key="6">
    <source>
        <dbReference type="Proteomes" id="UP001218034"/>
    </source>
</evidence>
<name>A0ABY8CD98_9ARCH</name>
<dbReference type="SMART" id="SM01402">
    <property type="entry name" value="Ribosomal_S27"/>
    <property type="match status" value="1"/>
</dbReference>
<evidence type="ECO:0000259" key="4">
    <source>
        <dbReference type="SMART" id="SM01402"/>
    </source>
</evidence>
<gene>
    <name evidence="5" type="primary">rps27ae</name>
    <name evidence="5" type="ORF">SVXNc_0171</name>
</gene>
<keyword evidence="6" id="KW-1185">Reference proteome</keyword>
<dbReference type="GeneID" id="98290211"/>
<accession>A0ABY8CD98</accession>
<dbReference type="InterPro" id="IPR011332">
    <property type="entry name" value="Ribosomal_zn-bd"/>
</dbReference>
<evidence type="ECO:0000256" key="2">
    <source>
        <dbReference type="ARBA" id="ARBA00022980"/>
    </source>
</evidence>
<reference evidence="5 6" key="1">
    <citation type="submission" date="2022-09" db="EMBL/GenBank/DDBJ databases">
        <title>Xylan utilization by haloarchaea-nanohaloarchaea associations.</title>
        <authorList>
            <person name="Yakimov M."/>
        </authorList>
    </citation>
    <scope>NUCLEOTIDE SEQUENCE [LARGE SCALE GENOMIC DNA]</scope>
    <source>
        <strain evidence="5 6">SVXNc</strain>
    </source>
</reference>
<dbReference type="EMBL" id="CP104395">
    <property type="protein sequence ID" value="WEL19203.1"/>
    <property type="molecule type" value="Genomic_DNA"/>
</dbReference>
<evidence type="ECO:0000313" key="5">
    <source>
        <dbReference type="EMBL" id="WEL19203.1"/>
    </source>
</evidence>
<dbReference type="Gene3D" id="6.20.50.180">
    <property type="match status" value="1"/>
</dbReference>
<dbReference type="Proteomes" id="UP001218034">
    <property type="component" value="Chromosome"/>
</dbReference>
<sequence>MAKHQKVQIWEKYDGGESAGEKCPRCGSFLAEHEDRKSCGKCGYTKHS</sequence>